<evidence type="ECO:0000313" key="9">
    <source>
        <dbReference type="EMBL" id="PSK36873.1"/>
    </source>
</evidence>
<dbReference type="GeneID" id="36567125"/>
<dbReference type="InterPro" id="IPR019775">
    <property type="entry name" value="WD40_repeat_CS"/>
</dbReference>
<dbReference type="PROSITE" id="PS00678">
    <property type="entry name" value="WD_REPEATS_1"/>
    <property type="match status" value="2"/>
</dbReference>
<evidence type="ECO:0000256" key="2">
    <source>
        <dbReference type="ARBA" id="ARBA00022490"/>
    </source>
</evidence>
<dbReference type="GO" id="GO:0034517">
    <property type="term" value="P:ribophagy"/>
    <property type="evidence" value="ECO:0007669"/>
    <property type="project" value="EnsemblFungi"/>
</dbReference>
<dbReference type="Proteomes" id="UP000241107">
    <property type="component" value="Unassembled WGS sequence"/>
</dbReference>
<feature type="domain" description="PFU" evidence="7">
    <location>
        <begin position="365"/>
        <end position="461"/>
    </location>
</feature>
<dbReference type="PROSITE" id="PS51396">
    <property type="entry name" value="PUL"/>
    <property type="match status" value="1"/>
</dbReference>
<protein>
    <recommendedName>
        <fullName evidence="11">Phospholipase A-2-activating protein</fullName>
    </recommendedName>
</protein>
<dbReference type="InterPro" id="IPR015943">
    <property type="entry name" value="WD40/YVTN_repeat-like_dom_sf"/>
</dbReference>
<dbReference type="VEuPathDB" id="FungiDB:C7M61_003737"/>
<dbReference type="AlphaFoldDB" id="A0A2P7YLM6"/>
<accession>A0A2P7YLM6</accession>
<dbReference type="GO" id="GO:0043130">
    <property type="term" value="F:ubiquitin binding"/>
    <property type="evidence" value="ECO:0007669"/>
    <property type="project" value="EnsemblFungi"/>
</dbReference>
<organism evidence="9 10">
    <name type="scientific">Candidozyma pseudohaemuli</name>
    <dbReference type="NCBI Taxonomy" id="418784"/>
    <lineage>
        <taxon>Eukaryota</taxon>
        <taxon>Fungi</taxon>
        <taxon>Dikarya</taxon>
        <taxon>Ascomycota</taxon>
        <taxon>Saccharomycotina</taxon>
        <taxon>Pichiomycetes</taxon>
        <taxon>Metschnikowiaceae</taxon>
        <taxon>Candidozyma</taxon>
    </lineage>
</organism>
<dbReference type="GO" id="GO:0070314">
    <property type="term" value="P:G1 to G0 transition"/>
    <property type="evidence" value="ECO:0007669"/>
    <property type="project" value="EnsemblFungi"/>
</dbReference>
<evidence type="ECO:0000256" key="3">
    <source>
        <dbReference type="ARBA" id="ARBA00022574"/>
    </source>
</evidence>
<dbReference type="GO" id="GO:0032473">
    <property type="term" value="C:cytoplasmic side of mitochondrial outer membrane"/>
    <property type="evidence" value="ECO:0007669"/>
    <property type="project" value="EnsemblFungi"/>
</dbReference>
<comment type="caution">
    <text evidence="9">The sequence shown here is derived from an EMBL/GenBank/DDBJ whole genome shotgun (WGS) entry which is preliminary data.</text>
</comment>
<dbReference type="InterPro" id="IPR036322">
    <property type="entry name" value="WD40_repeat_dom_sf"/>
</dbReference>
<dbReference type="Pfam" id="PF09070">
    <property type="entry name" value="PFU"/>
    <property type="match status" value="1"/>
</dbReference>
<dbReference type="SMART" id="SM00320">
    <property type="entry name" value="WD40"/>
    <property type="match status" value="7"/>
</dbReference>
<gene>
    <name evidence="9" type="ORF">C7M61_003737</name>
</gene>
<dbReference type="GO" id="GO:0072671">
    <property type="term" value="P:mitochondria-associated ubiquitin-dependent protein catabolic process"/>
    <property type="evidence" value="ECO:0007669"/>
    <property type="project" value="EnsemblFungi"/>
</dbReference>
<dbReference type="PRINTS" id="PR00320">
    <property type="entry name" value="GPROTEINBRPT"/>
</dbReference>
<feature type="repeat" description="WD" evidence="5">
    <location>
        <begin position="230"/>
        <end position="260"/>
    </location>
</feature>
<dbReference type="STRING" id="418784.A0A2P7YLM6"/>
<dbReference type="InterPro" id="IPR020472">
    <property type="entry name" value="WD40_PAC1"/>
</dbReference>
<dbReference type="PROSITE" id="PS50082">
    <property type="entry name" value="WD_REPEATS_2"/>
    <property type="match status" value="4"/>
</dbReference>
<dbReference type="Gene3D" id="1.25.10.10">
    <property type="entry name" value="Leucine-rich Repeat Variant"/>
    <property type="match status" value="1"/>
</dbReference>
<dbReference type="InterPro" id="IPR038122">
    <property type="entry name" value="PFU_sf"/>
</dbReference>
<feature type="repeat" description="WD" evidence="5">
    <location>
        <begin position="8"/>
        <end position="41"/>
    </location>
</feature>
<proteinExistence type="predicted"/>
<dbReference type="InterPro" id="IPR015155">
    <property type="entry name" value="PFU"/>
</dbReference>
<keyword evidence="4" id="KW-0677">Repeat</keyword>
<feature type="domain" description="PUL" evidence="8">
    <location>
        <begin position="482"/>
        <end position="764"/>
    </location>
</feature>
<dbReference type="Gene3D" id="3.10.20.870">
    <property type="entry name" value="PFU (PLAA family ubiquitin binding), C-terminal domain"/>
    <property type="match status" value="1"/>
</dbReference>
<evidence type="ECO:0000256" key="4">
    <source>
        <dbReference type="ARBA" id="ARBA00022737"/>
    </source>
</evidence>
<dbReference type="SUPFAM" id="SSF50978">
    <property type="entry name" value="WD40 repeat-like"/>
    <property type="match status" value="1"/>
</dbReference>
<dbReference type="InterPro" id="IPR013535">
    <property type="entry name" value="PUL_dom"/>
</dbReference>
<reference evidence="9 10" key="1">
    <citation type="submission" date="2018-03" db="EMBL/GenBank/DDBJ databases">
        <title>Candida pseudohaemulonii genome assembly and annotation.</title>
        <authorList>
            <person name="Munoz J.F."/>
            <person name="Gade L.G."/>
            <person name="Chow N.A."/>
            <person name="Litvintseva A.P."/>
            <person name="Loparev V.N."/>
            <person name="Cuomo C.A."/>
        </authorList>
    </citation>
    <scope>NUCLEOTIDE SEQUENCE [LARGE SCALE GENOMIC DNA]</scope>
    <source>
        <strain evidence="9 10">B12108</strain>
    </source>
</reference>
<dbReference type="RefSeq" id="XP_024712746.1">
    <property type="nucleotide sequence ID" value="XM_024859072.1"/>
</dbReference>
<dbReference type="GO" id="GO:0140036">
    <property type="term" value="F:ubiquitin-modified protein reader activity"/>
    <property type="evidence" value="ECO:0007669"/>
    <property type="project" value="EnsemblFungi"/>
</dbReference>
<evidence type="ECO:0008006" key="11">
    <source>
        <dbReference type="Google" id="ProtNLM"/>
    </source>
</evidence>
<dbReference type="OrthoDB" id="10265988at2759"/>
<dbReference type="InterPro" id="IPR001680">
    <property type="entry name" value="WD40_rpt"/>
</dbReference>
<feature type="region of interest" description="Disordered" evidence="6">
    <location>
        <begin position="459"/>
        <end position="480"/>
    </location>
</feature>
<sequence length="764" mass="83249">MYKLRLTLPGHELDVRGIAAVSDEKIVSGSRDGTARVWDLSLTLDTNPNNEICFLSPTGAFVNAVTFVNSAFTGDVAAVGGKDAIIYLSELHGSFVKPGDDFGKFQLVGHHGNVCSLNYKDDALISGSWDCTAKVWDLSSFSVKYDLQGHSASVWDAKIVDAAEEIYLTASADRTIRKWKAGKEVAQYSGHNDVVRKLLILPGGKQFVSASNDCTLKVWDLESGAVLQTLHGHDSFIYDIAILSNGDLVSTAEDRTVRIWRNGKTLQAITLPCISVWCVDTLPNDDIAVGGSDKSIYVFTASPDREATANGIQEFTSLVQNSAISEQSIDDLKRTDIPGYEALEQGADEEGATKMVKSPAGVIEAHQWSGGQWVKIGDVVGSAGGSSGKKSHNGKEWDYLFDVDVEDGKPPLKLPYNANENPYTAAERFLADHELPASYKDEVVRFIEQNTGGFLLEQSQGAPAASQAAPQAAPAPSPQNFKLLPEKSPITFKDYKPEQLVKGFKKFNADQPESTAFSSLDVASVESGLHDLKSKNALFIITDIVPKILSSWELSQKLIGFDLLRVSIPRVTTVDLIQSTEAAEGILKMLLQSLDEVNEQDLPLVMMIARVLCNLTTSTLFAQLFFTLDDHNQVSLNEYYEEVVNKVTVVVKIITSSSVASSHKHYSSALTSVSSFLYDLTALSFNNTSLSKAPSAALAFFALLDEVAEDLIKADEESAYRVCVALGNLLVLKVTSSKPAWYDACKKLYNGARFKDIYRDIDLA</sequence>
<keyword evidence="2" id="KW-0963">Cytoplasm</keyword>
<dbReference type="EMBL" id="PYFQ01000010">
    <property type="protein sequence ID" value="PSK36873.1"/>
    <property type="molecule type" value="Genomic_DNA"/>
</dbReference>
<evidence type="ECO:0000256" key="5">
    <source>
        <dbReference type="PROSITE-ProRule" id="PRU00221"/>
    </source>
</evidence>
<dbReference type="Pfam" id="PF08324">
    <property type="entry name" value="PUL"/>
    <property type="match status" value="1"/>
</dbReference>
<dbReference type="GO" id="GO:0006303">
    <property type="term" value="P:double-strand break repair via nonhomologous end joining"/>
    <property type="evidence" value="ECO:0007669"/>
    <property type="project" value="EnsemblFungi"/>
</dbReference>
<dbReference type="PANTHER" id="PTHR19849:SF0">
    <property type="entry name" value="PHOSPHOLIPASE A-2-ACTIVATING PROTEIN"/>
    <property type="match status" value="1"/>
</dbReference>
<dbReference type="PANTHER" id="PTHR19849">
    <property type="entry name" value="PHOSPHOLIPASE A-2-ACTIVATING PROTEIN"/>
    <property type="match status" value="1"/>
</dbReference>
<dbReference type="CDD" id="cd00200">
    <property type="entry name" value="WD40"/>
    <property type="match status" value="1"/>
</dbReference>
<dbReference type="GO" id="GO:0044877">
    <property type="term" value="F:protein-containing complex binding"/>
    <property type="evidence" value="ECO:0007669"/>
    <property type="project" value="EnsemblFungi"/>
</dbReference>
<feature type="repeat" description="WD" evidence="5">
    <location>
        <begin position="107"/>
        <end position="140"/>
    </location>
</feature>
<dbReference type="Pfam" id="PF00400">
    <property type="entry name" value="WD40"/>
    <property type="match status" value="5"/>
</dbReference>
<dbReference type="InterPro" id="IPR011989">
    <property type="entry name" value="ARM-like"/>
</dbReference>
<dbReference type="PROSITE" id="PS51394">
    <property type="entry name" value="PFU"/>
    <property type="match status" value="1"/>
</dbReference>
<feature type="repeat" description="WD" evidence="5">
    <location>
        <begin position="188"/>
        <end position="229"/>
    </location>
</feature>
<dbReference type="PROSITE" id="PS50294">
    <property type="entry name" value="WD_REPEATS_REGION"/>
    <property type="match status" value="3"/>
</dbReference>
<keyword evidence="3 5" id="KW-0853">WD repeat</keyword>
<dbReference type="GO" id="GO:0010992">
    <property type="term" value="P:ubiquitin recycling"/>
    <property type="evidence" value="ECO:0007669"/>
    <property type="project" value="EnsemblFungi"/>
</dbReference>
<evidence type="ECO:0000256" key="1">
    <source>
        <dbReference type="ARBA" id="ARBA00004496"/>
    </source>
</evidence>
<evidence type="ECO:0000259" key="7">
    <source>
        <dbReference type="PROSITE" id="PS51394"/>
    </source>
</evidence>
<dbReference type="Gene3D" id="2.130.10.10">
    <property type="entry name" value="YVTN repeat-like/Quinoprotein amine dehydrogenase"/>
    <property type="match status" value="1"/>
</dbReference>
<feature type="compositionally biased region" description="Low complexity" evidence="6">
    <location>
        <begin position="459"/>
        <end position="474"/>
    </location>
</feature>
<comment type="subcellular location">
    <subcellularLocation>
        <location evidence="1">Cytoplasm</location>
    </subcellularLocation>
</comment>
<keyword evidence="10" id="KW-1185">Reference proteome</keyword>
<evidence type="ECO:0000256" key="6">
    <source>
        <dbReference type="SAM" id="MobiDB-lite"/>
    </source>
</evidence>
<name>A0A2P7YLM6_9ASCO</name>
<dbReference type="GO" id="GO:0005634">
    <property type="term" value="C:nucleus"/>
    <property type="evidence" value="ECO:0007669"/>
    <property type="project" value="EnsemblFungi"/>
</dbReference>
<dbReference type="GO" id="GO:0036435">
    <property type="term" value="F:K48-linked polyubiquitin modification-dependent protein binding"/>
    <property type="evidence" value="ECO:0007669"/>
    <property type="project" value="EnsemblFungi"/>
</dbReference>
<evidence type="ECO:0000313" key="10">
    <source>
        <dbReference type="Proteomes" id="UP000241107"/>
    </source>
</evidence>
<evidence type="ECO:0000259" key="8">
    <source>
        <dbReference type="PROSITE" id="PS51396"/>
    </source>
</evidence>